<proteinExistence type="predicted"/>
<organism evidence="2">
    <name type="scientific">Archaeoglobus fulgidus</name>
    <dbReference type="NCBI Taxonomy" id="2234"/>
    <lineage>
        <taxon>Archaea</taxon>
        <taxon>Methanobacteriati</taxon>
        <taxon>Methanobacteriota</taxon>
        <taxon>Archaeoglobi</taxon>
        <taxon>Archaeoglobales</taxon>
        <taxon>Archaeoglobaceae</taxon>
        <taxon>Archaeoglobus</taxon>
    </lineage>
</organism>
<keyword evidence="1" id="KW-0812">Transmembrane</keyword>
<accession>A0A7C3R9H0</accession>
<evidence type="ECO:0000313" key="2">
    <source>
        <dbReference type="EMBL" id="HFW32422.1"/>
    </source>
</evidence>
<keyword evidence="1" id="KW-0472">Membrane</keyword>
<feature type="transmembrane region" description="Helical" evidence="1">
    <location>
        <begin position="44"/>
        <end position="60"/>
    </location>
</feature>
<sequence length="93" mass="10650">MVKKQEEYSLAREMKKTLTPIVCGIIAGLLSFLATGEFRQRDAFGIIILVFLIYIQKFILPKMGVKLEGKDWAGISFLTFSSWYISWTVLLNL</sequence>
<name>A0A7C3R9H0_ARCFL</name>
<feature type="transmembrane region" description="Helical" evidence="1">
    <location>
        <begin position="21"/>
        <end position="38"/>
    </location>
</feature>
<dbReference type="Pfam" id="PF19094">
    <property type="entry name" value="EMC6_arch"/>
    <property type="match status" value="1"/>
</dbReference>
<dbReference type="InterPro" id="IPR043941">
    <property type="entry name" value="EMC6-arch"/>
</dbReference>
<gene>
    <name evidence="2" type="ORF">ENW66_05660</name>
</gene>
<feature type="transmembrane region" description="Helical" evidence="1">
    <location>
        <begin position="72"/>
        <end position="90"/>
    </location>
</feature>
<comment type="caution">
    <text evidence="2">The sequence shown here is derived from an EMBL/GenBank/DDBJ whole genome shotgun (WGS) entry which is preliminary data.</text>
</comment>
<keyword evidence="1" id="KW-1133">Transmembrane helix</keyword>
<dbReference type="AlphaFoldDB" id="A0A7C3R9H0"/>
<reference evidence="2" key="1">
    <citation type="journal article" date="2020" name="mSystems">
        <title>Genome- and Community-Level Interaction Insights into Carbon Utilization and Element Cycling Functions of Hydrothermarchaeota in Hydrothermal Sediment.</title>
        <authorList>
            <person name="Zhou Z."/>
            <person name="Liu Y."/>
            <person name="Xu W."/>
            <person name="Pan J."/>
            <person name="Luo Z.H."/>
            <person name="Li M."/>
        </authorList>
    </citation>
    <scope>NUCLEOTIDE SEQUENCE [LARGE SCALE GENOMIC DNA]</scope>
    <source>
        <strain evidence="2">SpSt-87</strain>
    </source>
</reference>
<protein>
    <submittedName>
        <fullName evidence="2">Uncharacterized protein</fullName>
    </submittedName>
</protein>
<evidence type="ECO:0000256" key="1">
    <source>
        <dbReference type="SAM" id="Phobius"/>
    </source>
</evidence>
<dbReference type="EMBL" id="DTLB01000035">
    <property type="protein sequence ID" value="HFW32422.1"/>
    <property type="molecule type" value="Genomic_DNA"/>
</dbReference>